<evidence type="ECO:0000313" key="1">
    <source>
        <dbReference type="EMBL" id="OEU06317.1"/>
    </source>
</evidence>
<reference evidence="1 2" key="1">
    <citation type="submission" date="2016-09" db="EMBL/GenBank/DDBJ databases">
        <title>Extensive genetic diversity and differential bi-allelic expression allows diatom success in the polar Southern Ocean.</title>
        <authorList>
            <consortium name="DOE Joint Genome Institute"/>
            <person name="Mock T."/>
            <person name="Otillar R.P."/>
            <person name="Strauss J."/>
            <person name="Dupont C."/>
            <person name="Frickenhaus S."/>
            <person name="Maumus F."/>
            <person name="Mcmullan M."/>
            <person name="Sanges R."/>
            <person name="Schmutz J."/>
            <person name="Toseland A."/>
            <person name="Valas R."/>
            <person name="Veluchamy A."/>
            <person name="Ward B.J."/>
            <person name="Allen A."/>
            <person name="Barry K."/>
            <person name="Falciatore A."/>
            <person name="Ferrante M."/>
            <person name="Fortunato A.E."/>
            <person name="Gloeckner G."/>
            <person name="Gruber A."/>
            <person name="Hipkin R."/>
            <person name="Janech M."/>
            <person name="Kroth P."/>
            <person name="Leese F."/>
            <person name="Lindquist E."/>
            <person name="Lyon B.R."/>
            <person name="Martin J."/>
            <person name="Mayer C."/>
            <person name="Parker M."/>
            <person name="Quesneville H."/>
            <person name="Raymond J."/>
            <person name="Uhlig C."/>
            <person name="Valentin K.U."/>
            <person name="Worden A.Z."/>
            <person name="Armbrust E.V."/>
            <person name="Bowler C."/>
            <person name="Green B."/>
            <person name="Moulton V."/>
            <person name="Van Oosterhout C."/>
            <person name="Grigoriev I."/>
        </authorList>
    </citation>
    <scope>NUCLEOTIDE SEQUENCE [LARGE SCALE GENOMIC DNA]</scope>
    <source>
        <strain evidence="1 2">CCMP1102</strain>
    </source>
</reference>
<dbReference type="EMBL" id="KV784414">
    <property type="protein sequence ID" value="OEU06317.1"/>
    <property type="molecule type" value="Genomic_DNA"/>
</dbReference>
<feature type="non-terminal residue" evidence="1">
    <location>
        <position position="117"/>
    </location>
</feature>
<dbReference type="OrthoDB" id="193931at2759"/>
<dbReference type="InParanoid" id="A0A1E7EKB8"/>
<dbReference type="KEGG" id="fcy:FRACYDRAFT_272905"/>
<name>A0A1E7EKB8_9STRA</name>
<accession>A0A1E7EKB8</accession>
<protein>
    <submittedName>
        <fullName evidence="1">Uncharacterized protein</fullName>
    </submittedName>
</protein>
<evidence type="ECO:0000313" key="2">
    <source>
        <dbReference type="Proteomes" id="UP000095751"/>
    </source>
</evidence>
<sequence>MHGLWQNQNQLEDDRLEEYGVADHDRHATLRYNDVASAGKASRPLDFPAPKVFRGGLVELRARDHKSGTIHHLKNVLVQSNSTGNNSKSSTDTAYLLTKKLARTNYGSVRVCLVLKR</sequence>
<proteinExistence type="predicted"/>
<dbReference type="AlphaFoldDB" id="A0A1E7EKB8"/>
<dbReference type="Proteomes" id="UP000095751">
    <property type="component" value="Unassembled WGS sequence"/>
</dbReference>
<organism evidence="1 2">
    <name type="scientific">Fragilariopsis cylindrus CCMP1102</name>
    <dbReference type="NCBI Taxonomy" id="635003"/>
    <lineage>
        <taxon>Eukaryota</taxon>
        <taxon>Sar</taxon>
        <taxon>Stramenopiles</taxon>
        <taxon>Ochrophyta</taxon>
        <taxon>Bacillariophyta</taxon>
        <taxon>Bacillariophyceae</taxon>
        <taxon>Bacillariophycidae</taxon>
        <taxon>Bacillariales</taxon>
        <taxon>Bacillariaceae</taxon>
        <taxon>Fragilariopsis</taxon>
    </lineage>
</organism>
<keyword evidence="2" id="KW-1185">Reference proteome</keyword>
<gene>
    <name evidence="1" type="ORF">FRACYDRAFT_272905</name>
</gene>